<dbReference type="EMBL" id="JBHSTE010000008">
    <property type="protein sequence ID" value="MFC6334979.1"/>
    <property type="molecule type" value="Genomic_DNA"/>
</dbReference>
<dbReference type="InterPro" id="IPR036638">
    <property type="entry name" value="HLH_DNA-bd_sf"/>
</dbReference>
<dbReference type="Gene3D" id="4.10.280.10">
    <property type="entry name" value="Helix-loop-helix DNA-binding domain"/>
    <property type="match status" value="1"/>
</dbReference>
<dbReference type="RefSeq" id="WP_379238064.1">
    <property type="nucleotide sequence ID" value="NZ_JBHSTE010000008.1"/>
</dbReference>
<gene>
    <name evidence="1" type="ORF">ACFP56_20295</name>
</gene>
<dbReference type="SUPFAM" id="SSF140500">
    <property type="entry name" value="BAS1536-like"/>
    <property type="match status" value="1"/>
</dbReference>
<evidence type="ECO:0000313" key="2">
    <source>
        <dbReference type="Proteomes" id="UP001596233"/>
    </source>
</evidence>
<protein>
    <submittedName>
        <fullName evidence="1">Spo0E family sporulation regulatory protein-aspartic acid phosphatase</fullName>
    </submittedName>
</protein>
<organism evidence="1 2">
    <name type="scientific">Paenibacillus septentrionalis</name>
    <dbReference type="NCBI Taxonomy" id="429342"/>
    <lineage>
        <taxon>Bacteria</taxon>
        <taxon>Bacillati</taxon>
        <taxon>Bacillota</taxon>
        <taxon>Bacilli</taxon>
        <taxon>Bacillales</taxon>
        <taxon>Paenibacillaceae</taxon>
        <taxon>Paenibacillus</taxon>
    </lineage>
</organism>
<keyword evidence="2" id="KW-1185">Reference proteome</keyword>
<accession>A0ABW1V878</accession>
<dbReference type="InterPro" id="IPR018540">
    <property type="entry name" value="Spo0E-like"/>
</dbReference>
<dbReference type="Proteomes" id="UP001596233">
    <property type="component" value="Unassembled WGS sequence"/>
</dbReference>
<sequence>MEKKLIELQLQSLRDKLYEVVEEKGSFTHPAVLAISEEADQLIVALQTMKIHGEQSEAAHCKSSSK</sequence>
<reference evidence="2" key="1">
    <citation type="journal article" date="2019" name="Int. J. Syst. Evol. Microbiol.">
        <title>The Global Catalogue of Microorganisms (GCM) 10K type strain sequencing project: providing services to taxonomists for standard genome sequencing and annotation.</title>
        <authorList>
            <consortium name="The Broad Institute Genomics Platform"/>
            <consortium name="The Broad Institute Genome Sequencing Center for Infectious Disease"/>
            <person name="Wu L."/>
            <person name="Ma J."/>
        </authorList>
    </citation>
    <scope>NUCLEOTIDE SEQUENCE [LARGE SCALE GENOMIC DNA]</scope>
    <source>
        <strain evidence="2">PCU 280</strain>
    </source>
</reference>
<dbReference type="Pfam" id="PF09388">
    <property type="entry name" value="SpoOE-like"/>
    <property type="match status" value="1"/>
</dbReference>
<comment type="caution">
    <text evidence="1">The sequence shown here is derived from an EMBL/GenBank/DDBJ whole genome shotgun (WGS) entry which is preliminary data.</text>
</comment>
<proteinExistence type="predicted"/>
<name>A0ABW1V878_9BACL</name>
<dbReference type="InterPro" id="IPR037208">
    <property type="entry name" value="Spo0E-like_sf"/>
</dbReference>
<evidence type="ECO:0000313" key="1">
    <source>
        <dbReference type="EMBL" id="MFC6334979.1"/>
    </source>
</evidence>